<comment type="caution">
    <text evidence="7">The sequence shown here is derived from an EMBL/GenBank/DDBJ whole genome shotgun (WGS) entry which is preliminary data.</text>
</comment>
<dbReference type="InterPro" id="IPR003439">
    <property type="entry name" value="ABC_transporter-like_ATP-bd"/>
</dbReference>
<proteinExistence type="inferred from homology"/>
<feature type="domain" description="ABC transporter" evidence="6">
    <location>
        <begin position="9"/>
        <end position="221"/>
    </location>
</feature>
<sequence>MPPAEKHILEIDSAELAFGERRILSGVYLLVETGGVTAVLGRNGCGKSCLMKILSGSLKAGFCSMRIDGKWHRRFTEKEIRYLPQHPFIPGWLRLERALGDFGLQREDLERWFPEFISLRGTRIGELSGGEQRILECFIILRSPARFILLDEPFSQIAPLHVATLQTLIRQEKATKGILLTDHMYRHVTGIADRLYVMADGQAYPCENDEDLVRRGYLNHL</sequence>
<dbReference type="GO" id="GO:0015658">
    <property type="term" value="F:branched-chain amino acid transmembrane transporter activity"/>
    <property type="evidence" value="ECO:0007669"/>
    <property type="project" value="TreeGrafter"/>
</dbReference>
<evidence type="ECO:0000256" key="1">
    <source>
        <dbReference type="ARBA" id="ARBA00005417"/>
    </source>
</evidence>
<keyword evidence="4 7" id="KW-0067">ATP-binding</keyword>
<dbReference type="Pfam" id="PF00005">
    <property type="entry name" value="ABC_tran"/>
    <property type="match status" value="1"/>
</dbReference>
<comment type="similarity">
    <text evidence="1">Belongs to the ABC transporter superfamily.</text>
</comment>
<keyword evidence="2" id="KW-0813">Transport</keyword>
<dbReference type="InterPro" id="IPR052156">
    <property type="entry name" value="BCAA_Transport_ATP-bd_LivF"/>
</dbReference>
<dbReference type="PROSITE" id="PS50893">
    <property type="entry name" value="ABC_TRANSPORTER_2"/>
    <property type="match status" value="1"/>
</dbReference>
<dbReference type="Proteomes" id="UP000323567">
    <property type="component" value="Unassembled WGS sequence"/>
</dbReference>
<keyword evidence="5" id="KW-0029">Amino-acid transport</keyword>
<evidence type="ECO:0000313" key="7">
    <source>
        <dbReference type="EMBL" id="KAA2366545.1"/>
    </source>
</evidence>
<dbReference type="GO" id="GO:0016887">
    <property type="term" value="F:ATP hydrolysis activity"/>
    <property type="evidence" value="ECO:0007669"/>
    <property type="project" value="InterPro"/>
</dbReference>
<accession>A0A5B3FZ78</accession>
<dbReference type="SMART" id="SM00382">
    <property type="entry name" value="AAA"/>
    <property type="match status" value="1"/>
</dbReference>
<dbReference type="AlphaFoldDB" id="A0A5B3FZ78"/>
<evidence type="ECO:0000313" key="8">
    <source>
        <dbReference type="Proteomes" id="UP000323567"/>
    </source>
</evidence>
<reference evidence="7 8" key="1">
    <citation type="journal article" date="2019" name="Nat. Med.">
        <title>A library of human gut bacterial isolates paired with longitudinal multiomics data enables mechanistic microbiome research.</title>
        <authorList>
            <person name="Poyet M."/>
            <person name="Groussin M."/>
            <person name="Gibbons S.M."/>
            <person name="Avila-Pacheco J."/>
            <person name="Jiang X."/>
            <person name="Kearney S.M."/>
            <person name="Perrotta A.R."/>
            <person name="Berdy B."/>
            <person name="Zhao S."/>
            <person name="Lieberman T.D."/>
            <person name="Swanson P.K."/>
            <person name="Smith M."/>
            <person name="Roesemann S."/>
            <person name="Alexander J.E."/>
            <person name="Rich S.A."/>
            <person name="Livny J."/>
            <person name="Vlamakis H."/>
            <person name="Clish C."/>
            <person name="Bullock K."/>
            <person name="Deik A."/>
            <person name="Scott J."/>
            <person name="Pierce K.A."/>
            <person name="Xavier R.J."/>
            <person name="Alm E.J."/>
        </authorList>
    </citation>
    <scope>NUCLEOTIDE SEQUENCE [LARGE SCALE GENOMIC DNA]</scope>
    <source>
        <strain evidence="7 8">BIOML-A2</strain>
    </source>
</reference>
<dbReference type="Gene3D" id="3.40.50.300">
    <property type="entry name" value="P-loop containing nucleotide triphosphate hydrolases"/>
    <property type="match status" value="1"/>
</dbReference>
<protein>
    <submittedName>
        <fullName evidence="7">ATP-binding cassette domain-containing protein</fullName>
    </submittedName>
</protein>
<dbReference type="InterPro" id="IPR003593">
    <property type="entry name" value="AAA+_ATPase"/>
</dbReference>
<dbReference type="GeneID" id="92758324"/>
<evidence type="ECO:0000259" key="6">
    <source>
        <dbReference type="PROSITE" id="PS50893"/>
    </source>
</evidence>
<dbReference type="GO" id="GO:0005524">
    <property type="term" value="F:ATP binding"/>
    <property type="evidence" value="ECO:0007669"/>
    <property type="project" value="UniProtKB-KW"/>
</dbReference>
<dbReference type="PANTHER" id="PTHR43820">
    <property type="entry name" value="HIGH-AFFINITY BRANCHED-CHAIN AMINO ACID TRANSPORT ATP-BINDING PROTEIN LIVF"/>
    <property type="match status" value="1"/>
</dbReference>
<dbReference type="InterPro" id="IPR027417">
    <property type="entry name" value="P-loop_NTPase"/>
</dbReference>
<dbReference type="SUPFAM" id="SSF52540">
    <property type="entry name" value="P-loop containing nucleoside triphosphate hydrolases"/>
    <property type="match status" value="1"/>
</dbReference>
<evidence type="ECO:0000256" key="3">
    <source>
        <dbReference type="ARBA" id="ARBA00022741"/>
    </source>
</evidence>
<dbReference type="EMBL" id="VVXK01000024">
    <property type="protein sequence ID" value="KAA2366545.1"/>
    <property type="molecule type" value="Genomic_DNA"/>
</dbReference>
<dbReference type="PANTHER" id="PTHR43820:SF2">
    <property type="entry name" value="ABC TRANSPORTER ATP-BINDING PROTEIN"/>
    <property type="match status" value="1"/>
</dbReference>
<name>A0A5B3FZ78_9BACT</name>
<keyword evidence="3" id="KW-0547">Nucleotide-binding</keyword>
<dbReference type="GO" id="GO:0015807">
    <property type="term" value="P:L-amino acid transport"/>
    <property type="evidence" value="ECO:0007669"/>
    <property type="project" value="TreeGrafter"/>
</dbReference>
<evidence type="ECO:0000256" key="2">
    <source>
        <dbReference type="ARBA" id="ARBA00022448"/>
    </source>
</evidence>
<organism evidence="7 8">
    <name type="scientific">Alistipes shahii</name>
    <dbReference type="NCBI Taxonomy" id="328814"/>
    <lineage>
        <taxon>Bacteria</taxon>
        <taxon>Pseudomonadati</taxon>
        <taxon>Bacteroidota</taxon>
        <taxon>Bacteroidia</taxon>
        <taxon>Bacteroidales</taxon>
        <taxon>Rikenellaceae</taxon>
        <taxon>Alistipes</taxon>
    </lineage>
</organism>
<evidence type="ECO:0000256" key="4">
    <source>
        <dbReference type="ARBA" id="ARBA00022840"/>
    </source>
</evidence>
<dbReference type="RefSeq" id="WP_015545951.1">
    <property type="nucleotide sequence ID" value="NZ_AP031448.1"/>
</dbReference>
<evidence type="ECO:0000256" key="5">
    <source>
        <dbReference type="ARBA" id="ARBA00022970"/>
    </source>
</evidence>
<gene>
    <name evidence="7" type="ORF">F2Y13_13100</name>
</gene>